<dbReference type="SMART" id="SM00448">
    <property type="entry name" value="REC"/>
    <property type="match status" value="1"/>
</dbReference>
<dbReference type="RefSeq" id="WP_149841363.1">
    <property type="nucleotide sequence ID" value="NZ_VUOC01000004.1"/>
</dbReference>
<evidence type="ECO:0000259" key="3">
    <source>
        <dbReference type="PROSITE" id="PS50930"/>
    </source>
</evidence>
<dbReference type="PROSITE" id="PS50930">
    <property type="entry name" value="HTH_LYTTR"/>
    <property type="match status" value="1"/>
</dbReference>
<dbReference type="PROSITE" id="PS50110">
    <property type="entry name" value="RESPONSE_REGULATORY"/>
    <property type="match status" value="1"/>
</dbReference>
<dbReference type="Proteomes" id="UP000324611">
    <property type="component" value="Unassembled WGS sequence"/>
</dbReference>
<dbReference type="GO" id="GO:0000156">
    <property type="term" value="F:phosphorelay response regulator activity"/>
    <property type="evidence" value="ECO:0007669"/>
    <property type="project" value="InterPro"/>
</dbReference>
<dbReference type="InterPro" id="IPR011006">
    <property type="entry name" value="CheY-like_superfamily"/>
</dbReference>
<dbReference type="Pfam" id="PF00072">
    <property type="entry name" value="Response_reg"/>
    <property type="match status" value="1"/>
</dbReference>
<reference evidence="4 5" key="1">
    <citation type="submission" date="2019-09" db="EMBL/GenBank/DDBJ databases">
        <title>Chitinophaga ginsengihumi sp. nov., isolated from soil of ginseng rhizosphere.</title>
        <authorList>
            <person name="Lee J."/>
        </authorList>
    </citation>
    <scope>NUCLEOTIDE SEQUENCE [LARGE SCALE GENOMIC DNA]</scope>
    <source>
        <strain evidence="4 5">BN140078</strain>
    </source>
</reference>
<comment type="caution">
    <text evidence="4">The sequence shown here is derived from an EMBL/GenBank/DDBJ whole genome shotgun (WGS) entry which is preliminary data.</text>
</comment>
<reference evidence="4 5" key="2">
    <citation type="submission" date="2019-09" db="EMBL/GenBank/DDBJ databases">
        <authorList>
            <person name="Jin C."/>
        </authorList>
    </citation>
    <scope>NUCLEOTIDE SEQUENCE [LARGE SCALE GENOMIC DNA]</scope>
    <source>
        <strain evidence="4 5">BN140078</strain>
    </source>
</reference>
<evidence type="ECO:0000313" key="5">
    <source>
        <dbReference type="Proteomes" id="UP000324611"/>
    </source>
</evidence>
<feature type="modified residue" description="4-aspartylphosphate" evidence="1">
    <location>
        <position position="54"/>
    </location>
</feature>
<evidence type="ECO:0000256" key="1">
    <source>
        <dbReference type="PROSITE-ProRule" id="PRU00169"/>
    </source>
</evidence>
<dbReference type="PANTHER" id="PTHR37299:SF1">
    <property type="entry name" value="STAGE 0 SPORULATION PROTEIN A HOMOLOG"/>
    <property type="match status" value="1"/>
</dbReference>
<evidence type="ECO:0000259" key="2">
    <source>
        <dbReference type="PROSITE" id="PS50110"/>
    </source>
</evidence>
<feature type="domain" description="Response regulatory" evidence="2">
    <location>
        <begin position="3"/>
        <end position="114"/>
    </location>
</feature>
<protein>
    <submittedName>
        <fullName evidence="4">Response regulator transcription factor</fullName>
    </submittedName>
</protein>
<gene>
    <name evidence="4" type="ORF">F0L74_28885</name>
</gene>
<evidence type="ECO:0000313" key="4">
    <source>
        <dbReference type="EMBL" id="KAA2240185.1"/>
    </source>
</evidence>
<organism evidence="4 5">
    <name type="scientific">Chitinophaga agrisoli</name>
    <dbReference type="NCBI Taxonomy" id="2607653"/>
    <lineage>
        <taxon>Bacteria</taxon>
        <taxon>Pseudomonadati</taxon>
        <taxon>Bacteroidota</taxon>
        <taxon>Chitinophagia</taxon>
        <taxon>Chitinophagales</taxon>
        <taxon>Chitinophagaceae</taxon>
        <taxon>Chitinophaga</taxon>
    </lineage>
</organism>
<dbReference type="InterPro" id="IPR007492">
    <property type="entry name" value="LytTR_DNA-bd_dom"/>
</dbReference>
<dbReference type="GO" id="GO:0003677">
    <property type="term" value="F:DNA binding"/>
    <property type="evidence" value="ECO:0007669"/>
    <property type="project" value="InterPro"/>
</dbReference>
<keyword evidence="1" id="KW-0597">Phosphoprotein</keyword>
<dbReference type="InterPro" id="IPR046947">
    <property type="entry name" value="LytR-like"/>
</dbReference>
<dbReference type="AlphaFoldDB" id="A0A5B2VMH7"/>
<feature type="domain" description="HTH LytTR-type" evidence="3">
    <location>
        <begin position="139"/>
        <end position="210"/>
    </location>
</feature>
<sequence length="243" mass="27812">MIQCFIVDDEQHAIDVIANHIKEVQFLQLAGATTNPIEAIQRINEGKIDLVFLDVQMPKLSGLELITAIQRPVQFVLVTAYSEFATAGFDLDVLDYLLKPVPFPRFLKAAHRAFNNFSSREAYTHVQEEDNMQGDYIFVKVEVKGKMLKINLTDIDYVEGMKNYIAIHHNGIKTMALLSMKDIEERLPRKHFIRVHKSFIVAVKQISMIEGNTIKLGALKTEIPIGDTYKPVFFELMKKKIME</sequence>
<dbReference type="SUPFAM" id="SSF52172">
    <property type="entry name" value="CheY-like"/>
    <property type="match status" value="1"/>
</dbReference>
<dbReference type="Gene3D" id="3.40.50.2300">
    <property type="match status" value="1"/>
</dbReference>
<proteinExistence type="predicted"/>
<name>A0A5B2VMH7_9BACT</name>
<keyword evidence="5" id="KW-1185">Reference proteome</keyword>
<dbReference type="Gene3D" id="2.40.50.1020">
    <property type="entry name" value="LytTr DNA-binding domain"/>
    <property type="match status" value="1"/>
</dbReference>
<dbReference type="EMBL" id="VUOC01000004">
    <property type="protein sequence ID" value="KAA2240185.1"/>
    <property type="molecule type" value="Genomic_DNA"/>
</dbReference>
<dbReference type="InterPro" id="IPR001789">
    <property type="entry name" value="Sig_transdc_resp-reg_receiver"/>
</dbReference>
<accession>A0A5B2VMH7</accession>
<dbReference type="SMART" id="SM00850">
    <property type="entry name" value="LytTR"/>
    <property type="match status" value="1"/>
</dbReference>
<dbReference type="Pfam" id="PF04397">
    <property type="entry name" value="LytTR"/>
    <property type="match status" value="1"/>
</dbReference>
<dbReference type="PANTHER" id="PTHR37299">
    <property type="entry name" value="TRANSCRIPTIONAL REGULATOR-RELATED"/>
    <property type="match status" value="1"/>
</dbReference>